<dbReference type="InterPro" id="IPR001816">
    <property type="entry name" value="Transl_elong_EFTs/EF1B"/>
</dbReference>
<dbReference type="InterPro" id="IPR014039">
    <property type="entry name" value="Transl_elong_EFTs/EF1B_dimer"/>
</dbReference>
<feature type="domain" description="Translation elongation factor EFTs/EF1B dimerisation" evidence="6">
    <location>
        <begin position="147"/>
        <end position="253"/>
    </location>
</feature>
<dbReference type="GO" id="GO:0005739">
    <property type="term" value="C:mitochondrion"/>
    <property type="evidence" value="ECO:0007669"/>
    <property type="project" value="UniProtKB-SubCell"/>
</dbReference>
<comment type="similarity">
    <text evidence="4">Belongs to the EF-Ts family.</text>
</comment>
<dbReference type="GO" id="GO:0070125">
    <property type="term" value="P:mitochondrial translational elongation"/>
    <property type="evidence" value="ECO:0007669"/>
    <property type="project" value="TreeGrafter"/>
</dbReference>
<dbReference type="PANTHER" id="PTHR11741:SF0">
    <property type="entry name" value="ELONGATION FACTOR TS, MITOCHONDRIAL"/>
    <property type="match status" value="1"/>
</dbReference>
<organism evidence="7 8">
    <name type="scientific">Tilletia horrida</name>
    <dbReference type="NCBI Taxonomy" id="155126"/>
    <lineage>
        <taxon>Eukaryota</taxon>
        <taxon>Fungi</taxon>
        <taxon>Dikarya</taxon>
        <taxon>Basidiomycota</taxon>
        <taxon>Ustilaginomycotina</taxon>
        <taxon>Exobasidiomycetes</taxon>
        <taxon>Tilletiales</taxon>
        <taxon>Tilletiaceae</taxon>
        <taxon>Tilletia</taxon>
    </lineage>
</organism>
<dbReference type="SUPFAM" id="SSF54713">
    <property type="entry name" value="Elongation factor Ts (EF-Ts), dimerisation domain"/>
    <property type="match status" value="1"/>
</dbReference>
<accession>A0AAN6GDG2</accession>
<evidence type="ECO:0000313" key="7">
    <source>
        <dbReference type="EMBL" id="KAK0535510.1"/>
    </source>
</evidence>
<evidence type="ECO:0000256" key="3">
    <source>
        <dbReference type="ARBA" id="ARBA00023128"/>
    </source>
</evidence>
<evidence type="ECO:0000259" key="6">
    <source>
        <dbReference type="Pfam" id="PF00889"/>
    </source>
</evidence>
<reference evidence="7" key="1">
    <citation type="journal article" date="2023" name="PhytoFront">
        <title>Draft Genome Resources of Seven Strains of Tilletia horrida, Causal Agent of Kernel Smut of Rice.</title>
        <authorList>
            <person name="Khanal S."/>
            <person name="Antony Babu S."/>
            <person name="Zhou X.G."/>
        </authorList>
    </citation>
    <scope>NUCLEOTIDE SEQUENCE</scope>
    <source>
        <strain evidence="7">TX3</strain>
    </source>
</reference>
<evidence type="ECO:0000256" key="2">
    <source>
        <dbReference type="ARBA" id="ARBA00022917"/>
    </source>
</evidence>
<dbReference type="Pfam" id="PF00889">
    <property type="entry name" value="EF_TS"/>
    <property type="match status" value="1"/>
</dbReference>
<keyword evidence="8" id="KW-1185">Reference proteome</keyword>
<feature type="region of interest" description="Disordered" evidence="5">
    <location>
        <begin position="256"/>
        <end position="276"/>
    </location>
</feature>
<evidence type="ECO:0000256" key="4">
    <source>
        <dbReference type="HAMAP-Rule" id="MF_03135"/>
    </source>
</evidence>
<evidence type="ECO:0000313" key="8">
    <source>
        <dbReference type="Proteomes" id="UP001176521"/>
    </source>
</evidence>
<keyword evidence="1 4" id="KW-0251">Elongation factor</keyword>
<dbReference type="AlphaFoldDB" id="A0AAN6GDG2"/>
<comment type="function">
    <text evidence="4">Associates with the EF-Tu.GDP complex and induces the exchange of GDP to GTP. It remains bound to the aminoacyl-tRNA.EF-Tu.GTP complex up to the GTP hydrolysis stage on the ribosome.</text>
</comment>
<evidence type="ECO:0000256" key="5">
    <source>
        <dbReference type="SAM" id="MobiDB-lite"/>
    </source>
</evidence>
<evidence type="ECO:0000256" key="1">
    <source>
        <dbReference type="ARBA" id="ARBA00022768"/>
    </source>
</evidence>
<dbReference type="HAMAP" id="MF_00050">
    <property type="entry name" value="EF_Ts"/>
    <property type="match status" value="1"/>
</dbReference>
<comment type="caution">
    <text evidence="7">The sequence shown here is derived from an EMBL/GenBank/DDBJ whole genome shotgun (WGS) entry which is preliminary data.</text>
</comment>
<dbReference type="Proteomes" id="UP001176521">
    <property type="component" value="Unassembled WGS sequence"/>
</dbReference>
<sequence length="464" mass="47125">MAFAASGSARLLTCRLAGISTSTGSTARVHLRAASRAFSLSSSRCAEPKKPEIKSIAALRQAIPGTSMLKAREALLATRSPEAPDTDNVSAALEWLEEDRRKSGASKSEKVAGRTAAEGLIGVCVLTDGLVASSSSAGGGASPLPQAAIVELNCETDFVGRNEVFVQLVRDITHTAALFPVLAGLPPSSSSASTSSPSPALVELPIQDLLQFPLLSSSADAAPSENVKTISAAIVDTVARLGEKISLSRAAALVSPAAPPASAPRRSETGTAAGGQTAHLASAYAHGGPAPAPASSAQSASAAQGYLLTSGRVASLVLTRLASPELPGQLQSLSSGHDANSSAPPSIQVAARALARSLARQVAGMETRSILPGPEDVVSLDGPPSTALYAQPFAMLLSAAAPQPESSSQAVADVLRAWGAAKDLGENAVEVQGIQRWEVGENVQREEKSADGFAEEVRKAAGLA</sequence>
<proteinExistence type="inferred from homology"/>
<dbReference type="InterPro" id="IPR036402">
    <property type="entry name" value="EF-Ts_dimer_sf"/>
</dbReference>
<dbReference type="Gene3D" id="3.30.479.20">
    <property type="entry name" value="Elongation factor Ts, dimerisation domain"/>
    <property type="match status" value="2"/>
</dbReference>
<keyword evidence="3 4" id="KW-0496">Mitochondrion</keyword>
<name>A0AAN6GDG2_9BASI</name>
<comment type="subcellular location">
    <subcellularLocation>
        <location evidence="4">Mitochondrion</location>
    </subcellularLocation>
</comment>
<dbReference type="Gene3D" id="1.10.8.10">
    <property type="entry name" value="DNA helicase RuvA subunit, C-terminal domain"/>
    <property type="match status" value="1"/>
</dbReference>
<protein>
    <recommendedName>
        <fullName evidence="4">Elongation factor Ts, mitochondrial</fullName>
        <shortName evidence="4">EF-Ts</shortName>
        <shortName evidence="4">EF-TsMt</shortName>
    </recommendedName>
</protein>
<dbReference type="PANTHER" id="PTHR11741">
    <property type="entry name" value="ELONGATION FACTOR TS"/>
    <property type="match status" value="1"/>
</dbReference>
<dbReference type="GO" id="GO:0003746">
    <property type="term" value="F:translation elongation factor activity"/>
    <property type="evidence" value="ECO:0007669"/>
    <property type="project" value="UniProtKB-UniRule"/>
</dbReference>
<feature type="region of interest" description="Disordered" evidence="5">
    <location>
        <begin position="445"/>
        <end position="464"/>
    </location>
</feature>
<dbReference type="EMBL" id="JAPDMQ010000094">
    <property type="protein sequence ID" value="KAK0535510.1"/>
    <property type="molecule type" value="Genomic_DNA"/>
</dbReference>
<keyword evidence="2 4" id="KW-0648">Protein biosynthesis</keyword>
<gene>
    <name evidence="4 7" type="primary">TSF1</name>
    <name evidence="7" type="ORF">OC842_002285</name>
</gene>